<dbReference type="AlphaFoldDB" id="A0A9W4U2Q1"/>
<evidence type="ECO:0000313" key="9">
    <source>
        <dbReference type="Proteomes" id="UP001152607"/>
    </source>
</evidence>
<sequence>MSRIFFLLFGLMVLVESANVCSYEGGWALRVNDTGCPIDAPVECGKGMTGQTRCCPSGLKCTGTDTWEGNWCCKEGEDCIQESKFQPKCPDVRWSLWKGNKTVEDGGGWCCEPGSNGVYRGNVDSVGCTAAGVLTLRSDMAFASTVPAVRCEVSKTSSSSLPPAASNQTGTLTASPSAQSPPSISGGAIAGIVIGAICSLVAIIAVVFFAAKYRRLKRNTSPDGENQHKRHRHVEKPRITAYQLPDDHTRYEMDGSVMYTQTGQELGHEKTRNTHQEMP</sequence>
<dbReference type="EMBL" id="CAOQHR010000001">
    <property type="protein sequence ID" value="CAI6255337.1"/>
    <property type="molecule type" value="Genomic_DNA"/>
</dbReference>
<evidence type="ECO:0000256" key="5">
    <source>
        <dbReference type="SAM" id="MobiDB-lite"/>
    </source>
</evidence>
<evidence type="ECO:0000256" key="3">
    <source>
        <dbReference type="ARBA" id="ARBA00022989"/>
    </source>
</evidence>
<dbReference type="Proteomes" id="UP001152607">
    <property type="component" value="Unassembled WGS sequence"/>
</dbReference>
<keyword evidence="9" id="KW-1185">Reference proteome</keyword>
<dbReference type="OrthoDB" id="4764360at2759"/>
<dbReference type="GO" id="GO:0016020">
    <property type="term" value="C:membrane"/>
    <property type="evidence" value="ECO:0007669"/>
    <property type="project" value="UniProtKB-SubCell"/>
</dbReference>
<gene>
    <name evidence="8" type="ORF">PDIGIT_LOCUS1133</name>
</gene>
<keyword evidence="2 6" id="KW-0812">Transmembrane</keyword>
<accession>A0A9W4U2Q1</accession>
<feature type="signal peptide" evidence="7">
    <location>
        <begin position="1"/>
        <end position="17"/>
    </location>
</feature>
<reference evidence="8" key="1">
    <citation type="submission" date="2023-01" db="EMBL/GenBank/DDBJ databases">
        <authorList>
            <person name="Van Ghelder C."/>
            <person name="Rancurel C."/>
        </authorList>
    </citation>
    <scope>NUCLEOTIDE SEQUENCE</scope>
    <source>
        <strain evidence="8">CNCM I-4278</strain>
    </source>
</reference>
<dbReference type="PANTHER" id="PTHR15549:SF30">
    <property type="entry name" value="MID2 DOMAIN-CONTAINING PROTEIN"/>
    <property type="match status" value="1"/>
</dbReference>
<proteinExistence type="predicted"/>
<comment type="caution">
    <text evidence="8">The sequence shown here is derived from an EMBL/GenBank/DDBJ whole genome shotgun (WGS) entry which is preliminary data.</text>
</comment>
<feature type="compositionally biased region" description="Polar residues" evidence="5">
    <location>
        <begin position="156"/>
        <end position="173"/>
    </location>
</feature>
<dbReference type="GO" id="GO:0071944">
    <property type="term" value="C:cell periphery"/>
    <property type="evidence" value="ECO:0007669"/>
    <property type="project" value="UniProtKB-ARBA"/>
</dbReference>
<evidence type="ECO:0000256" key="7">
    <source>
        <dbReference type="SAM" id="SignalP"/>
    </source>
</evidence>
<feature type="transmembrane region" description="Helical" evidence="6">
    <location>
        <begin position="188"/>
        <end position="211"/>
    </location>
</feature>
<feature type="region of interest" description="Disordered" evidence="5">
    <location>
        <begin position="156"/>
        <end position="181"/>
    </location>
</feature>
<dbReference type="PANTHER" id="PTHR15549">
    <property type="entry name" value="PAIRED IMMUNOGLOBULIN-LIKE TYPE 2 RECEPTOR"/>
    <property type="match status" value="1"/>
</dbReference>
<evidence type="ECO:0000256" key="2">
    <source>
        <dbReference type="ARBA" id="ARBA00022692"/>
    </source>
</evidence>
<evidence type="ECO:0000256" key="6">
    <source>
        <dbReference type="SAM" id="Phobius"/>
    </source>
</evidence>
<name>A0A9W4U2Q1_9PLEO</name>
<evidence type="ECO:0000256" key="4">
    <source>
        <dbReference type="ARBA" id="ARBA00023136"/>
    </source>
</evidence>
<organism evidence="8 9">
    <name type="scientific">Periconia digitata</name>
    <dbReference type="NCBI Taxonomy" id="1303443"/>
    <lineage>
        <taxon>Eukaryota</taxon>
        <taxon>Fungi</taxon>
        <taxon>Dikarya</taxon>
        <taxon>Ascomycota</taxon>
        <taxon>Pezizomycotina</taxon>
        <taxon>Dothideomycetes</taxon>
        <taxon>Pleosporomycetidae</taxon>
        <taxon>Pleosporales</taxon>
        <taxon>Massarineae</taxon>
        <taxon>Periconiaceae</taxon>
        <taxon>Periconia</taxon>
    </lineage>
</organism>
<comment type="subcellular location">
    <subcellularLocation>
        <location evidence="1">Membrane</location>
        <topology evidence="1">Single-pass membrane protein</topology>
    </subcellularLocation>
</comment>
<feature type="chain" id="PRO_5040933082" evidence="7">
    <location>
        <begin position="18"/>
        <end position="279"/>
    </location>
</feature>
<keyword evidence="3 6" id="KW-1133">Transmembrane helix</keyword>
<dbReference type="InterPro" id="IPR051694">
    <property type="entry name" value="Immunoregulatory_rcpt-like"/>
</dbReference>
<keyword evidence="4 6" id="KW-0472">Membrane</keyword>
<protein>
    <submittedName>
        <fullName evidence="8">Uncharacterized protein</fullName>
    </submittedName>
</protein>
<evidence type="ECO:0000313" key="8">
    <source>
        <dbReference type="EMBL" id="CAI6255337.1"/>
    </source>
</evidence>
<evidence type="ECO:0000256" key="1">
    <source>
        <dbReference type="ARBA" id="ARBA00004167"/>
    </source>
</evidence>
<keyword evidence="7" id="KW-0732">Signal</keyword>